<proteinExistence type="predicted"/>
<accession>A0A1M5S4R3</accession>
<reference evidence="4 5" key="1">
    <citation type="submission" date="2016-11" db="EMBL/GenBank/DDBJ databases">
        <authorList>
            <person name="Jaros S."/>
            <person name="Januszkiewicz K."/>
            <person name="Wedrychowicz H."/>
        </authorList>
    </citation>
    <scope>NUCLEOTIDE SEQUENCE [LARGE SCALE GENOMIC DNA]</scope>
    <source>
        <strain evidence="4 5">DSM 29431</strain>
    </source>
</reference>
<evidence type="ECO:0000256" key="2">
    <source>
        <dbReference type="ARBA" id="ARBA00023002"/>
    </source>
</evidence>
<dbReference type="Pfam" id="PF08240">
    <property type="entry name" value="ADH_N"/>
    <property type="match status" value="1"/>
</dbReference>
<keyword evidence="2" id="KW-0560">Oxidoreductase</keyword>
<dbReference type="OrthoDB" id="5295340at2"/>
<dbReference type="GO" id="GO:0016810">
    <property type="term" value="F:hydrolase activity, acting on carbon-nitrogen (but not peptide) bonds"/>
    <property type="evidence" value="ECO:0007669"/>
    <property type="project" value="InterPro"/>
</dbReference>
<feature type="domain" description="Enoyl reductase (ER)" evidence="3">
    <location>
        <begin position="12"/>
        <end position="239"/>
    </location>
</feature>
<name>A0A1M5S4R3_9RHOB</name>
<evidence type="ECO:0000313" key="5">
    <source>
        <dbReference type="Proteomes" id="UP000184221"/>
    </source>
</evidence>
<evidence type="ECO:0000256" key="1">
    <source>
        <dbReference type="ARBA" id="ARBA00022857"/>
    </source>
</evidence>
<dbReference type="Gene3D" id="3.90.180.10">
    <property type="entry name" value="Medium-chain alcohol dehydrogenases, catalytic domain"/>
    <property type="match status" value="1"/>
</dbReference>
<dbReference type="InterPro" id="IPR020843">
    <property type="entry name" value="ER"/>
</dbReference>
<dbReference type="InterPro" id="IPR011032">
    <property type="entry name" value="GroES-like_sf"/>
</dbReference>
<dbReference type="AlphaFoldDB" id="A0A1M5S4R3"/>
<dbReference type="GO" id="GO:0070402">
    <property type="term" value="F:NADPH binding"/>
    <property type="evidence" value="ECO:0007669"/>
    <property type="project" value="TreeGrafter"/>
</dbReference>
<dbReference type="GO" id="GO:0005829">
    <property type="term" value="C:cytosol"/>
    <property type="evidence" value="ECO:0007669"/>
    <property type="project" value="TreeGrafter"/>
</dbReference>
<dbReference type="STRING" id="996342.SAMN05443551_2004"/>
<keyword evidence="1" id="KW-0521">NADP</keyword>
<dbReference type="SUPFAM" id="SSF51338">
    <property type="entry name" value="Composite domain of metallo-dependent hydrolases"/>
    <property type="match status" value="1"/>
</dbReference>
<evidence type="ECO:0000313" key="4">
    <source>
        <dbReference type="EMBL" id="SHH33435.1"/>
    </source>
</evidence>
<dbReference type="GO" id="GO:0003960">
    <property type="term" value="F:quinone reductase (NADPH) activity"/>
    <property type="evidence" value="ECO:0007669"/>
    <property type="project" value="TreeGrafter"/>
</dbReference>
<protein>
    <submittedName>
        <fullName evidence="4">Alcohol dehydrogenase GroES-like domain-containing protein</fullName>
    </submittedName>
</protein>
<gene>
    <name evidence="4" type="ORF">SAMN05443551_2004</name>
</gene>
<keyword evidence="5" id="KW-1185">Reference proteome</keyword>
<dbReference type="PANTHER" id="PTHR48106">
    <property type="entry name" value="QUINONE OXIDOREDUCTASE PIG3-RELATED"/>
    <property type="match status" value="1"/>
</dbReference>
<dbReference type="GO" id="GO:0035925">
    <property type="term" value="F:mRNA 3'-UTR AU-rich region binding"/>
    <property type="evidence" value="ECO:0007669"/>
    <property type="project" value="TreeGrafter"/>
</dbReference>
<dbReference type="SUPFAM" id="SSF50129">
    <property type="entry name" value="GroES-like"/>
    <property type="match status" value="1"/>
</dbReference>
<dbReference type="InterPro" id="IPR011059">
    <property type="entry name" value="Metal-dep_hydrolase_composite"/>
</dbReference>
<dbReference type="Gene3D" id="2.30.40.10">
    <property type="entry name" value="Urease, subunit C, domain 1"/>
    <property type="match status" value="1"/>
</dbReference>
<dbReference type="SMART" id="SM00829">
    <property type="entry name" value="PKS_ER"/>
    <property type="match status" value="1"/>
</dbReference>
<organism evidence="4 5">
    <name type="scientific">Marivita hallyeonensis</name>
    <dbReference type="NCBI Taxonomy" id="996342"/>
    <lineage>
        <taxon>Bacteria</taxon>
        <taxon>Pseudomonadati</taxon>
        <taxon>Pseudomonadota</taxon>
        <taxon>Alphaproteobacteria</taxon>
        <taxon>Rhodobacterales</taxon>
        <taxon>Roseobacteraceae</taxon>
        <taxon>Marivita</taxon>
    </lineage>
</organism>
<dbReference type="PANTHER" id="PTHR48106:SF13">
    <property type="entry name" value="QUINONE OXIDOREDUCTASE-RELATED"/>
    <property type="match status" value="1"/>
</dbReference>
<dbReference type="RefSeq" id="WP_084066169.1">
    <property type="nucleotide sequence ID" value="NZ_FQXC01000002.1"/>
</dbReference>
<dbReference type="InterPro" id="IPR013154">
    <property type="entry name" value="ADH-like_N"/>
</dbReference>
<evidence type="ECO:0000259" key="3">
    <source>
        <dbReference type="SMART" id="SM00829"/>
    </source>
</evidence>
<sequence length="243" mass="26135">MSFRQVVQTSLGRPENLELKTVASLPEPGPGQVRAHVLATSAAFADVKIRMRLNPGVREKLPFVLGHDLLGLIDATGPRVEGWSLGDRVADRTTIGAYSEYVGLPADRLTRVPDGITDEDGLVMFLPVVTPYQMLHRVAKAKAGQSLLFHGEGGTVGHIDSALGLAPREAVYTFAVSPQNFFELPDQDGTVTVGRWADLFLLDANPRDSLENLLHPRTVIIGGQVLDGSAVAKIQANLIADGR</sequence>
<dbReference type="EMBL" id="FQXC01000002">
    <property type="protein sequence ID" value="SHH33435.1"/>
    <property type="molecule type" value="Genomic_DNA"/>
</dbReference>
<dbReference type="Proteomes" id="UP000184221">
    <property type="component" value="Unassembled WGS sequence"/>
</dbReference>